<comment type="caution">
    <text evidence="2">The sequence shown here is derived from an EMBL/GenBank/DDBJ whole genome shotgun (WGS) entry which is preliminary data.</text>
</comment>
<dbReference type="AlphaFoldDB" id="A0A9P6LST0"/>
<evidence type="ECO:0000313" key="2">
    <source>
        <dbReference type="EMBL" id="KAF9936241.1"/>
    </source>
</evidence>
<evidence type="ECO:0000313" key="3">
    <source>
        <dbReference type="Proteomes" id="UP000749646"/>
    </source>
</evidence>
<evidence type="ECO:0000256" key="1">
    <source>
        <dbReference type="SAM" id="MobiDB-lite"/>
    </source>
</evidence>
<organism evidence="2 3">
    <name type="scientific">Modicella reniformis</name>
    <dbReference type="NCBI Taxonomy" id="1440133"/>
    <lineage>
        <taxon>Eukaryota</taxon>
        <taxon>Fungi</taxon>
        <taxon>Fungi incertae sedis</taxon>
        <taxon>Mucoromycota</taxon>
        <taxon>Mortierellomycotina</taxon>
        <taxon>Mortierellomycetes</taxon>
        <taxon>Mortierellales</taxon>
        <taxon>Mortierellaceae</taxon>
        <taxon>Modicella</taxon>
    </lineage>
</organism>
<feature type="compositionally biased region" description="Low complexity" evidence="1">
    <location>
        <begin position="56"/>
        <end position="68"/>
    </location>
</feature>
<proteinExistence type="predicted"/>
<sequence>HGYVPKWMQEQDFIKSMEYRPQIAWLPLVPNRGIRAVLPQEGKRELLQERLKRLQQRQPHQHQQQQHQWSDQNIVLTEA</sequence>
<protein>
    <submittedName>
        <fullName evidence="2">Uncharacterized protein</fullName>
    </submittedName>
</protein>
<name>A0A9P6LST0_9FUNG</name>
<accession>A0A9P6LST0</accession>
<dbReference type="EMBL" id="JAAAHW010009794">
    <property type="protein sequence ID" value="KAF9936241.1"/>
    <property type="molecule type" value="Genomic_DNA"/>
</dbReference>
<reference evidence="2" key="1">
    <citation type="journal article" date="2020" name="Fungal Divers.">
        <title>Resolving the Mortierellaceae phylogeny through synthesis of multi-gene phylogenetics and phylogenomics.</title>
        <authorList>
            <person name="Vandepol N."/>
            <person name="Liber J."/>
            <person name="Desiro A."/>
            <person name="Na H."/>
            <person name="Kennedy M."/>
            <person name="Barry K."/>
            <person name="Grigoriev I.V."/>
            <person name="Miller A.N."/>
            <person name="O'Donnell K."/>
            <person name="Stajich J.E."/>
            <person name="Bonito G."/>
        </authorList>
    </citation>
    <scope>NUCLEOTIDE SEQUENCE</scope>
    <source>
        <strain evidence="2">MES-2147</strain>
    </source>
</reference>
<feature type="region of interest" description="Disordered" evidence="1">
    <location>
        <begin position="53"/>
        <end position="79"/>
    </location>
</feature>
<feature type="non-terminal residue" evidence="2">
    <location>
        <position position="1"/>
    </location>
</feature>
<feature type="compositionally biased region" description="Polar residues" evidence="1">
    <location>
        <begin position="69"/>
        <end position="79"/>
    </location>
</feature>
<dbReference type="OrthoDB" id="2446872at2759"/>
<keyword evidence="3" id="KW-1185">Reference proteome</keyword>
<dbReference type="Proteomes" id="UP000749646">
    <property type="component" value="Unassembled WGS sequence"/>
</dbReference>
<gene>
    <name evidence="2" type="ORF">BGZ65_002604</name>
</gene>